<name>A0ABW4FRD0_9PSEU</name>
<dbReference type="SUPFAM" id="SSF51735">
    <property type="entry name" value="NAD(P)-binding Rossmann-fold domains"/>
    <property type="match status" value="1"/>
</dbReference>
<accession>A0ABW4FRD0</accession>
<protein>
    <submittedName>
        <fullName evidence="1">Uncharacterized protein</fullName>
    </submittedName>
</protein>
<reference evidence="2" key="1">
    <citation type="journal article" date="2019" name="Int. J. Syst. Evol. Microbiol.">
        <title>The Global Catalogue of Microorganisms (GCM) 10K type strain sequencing project: providing services to taxonomists for standard genome sequencing and annotation.</title>
        <authorList>
            <consortium name="The Broad Institute Genomics Platform"/>
            <consortium name="The Broad Institute Genome Sequencing Center for Infectious Disease"/>
            <person name="Wu L."/>
            <person name="Ma J."/>
        </authorList>
    </citation>
    <scope>NUCLEOTIDE SEQUENCE [LARGE SCALE GENOMIC DNA]</scope>
    <source>
        <strain evidence="2">JCM 12165</strain>
    </source>
</reference>
<gene>
    <name evidence="1" type="ORF">ACFSCY_19335</name>
</gene>
<dbReference type="RefSeq" id="WP_343979537.1">
    <property type="nucleotide sequence ID" value="NZ_BAAAJG010000011.1"/>
</dbReference>
<dbReference type="Proteomes" id="UP001597145">
    <property type="component" value="Unassembled WGS sequence"/>
</dbReference>
<sequence>MKAFNTVLGDRLTIPVVSGVRLDGFYAGADPGARAVVAELVTAMGFRPLDVGGLRAARSLEHLAYLNISLNARNGWSRSSGWKLLGDTGEEPPSG</sequence>
<dbReference type="Gene3D" id="3.40.50.720">
    <property type="entry name" value="NAD(P)-binding Rossmann-like Domain"/>
    <property type="match status" value="1"/>
</dbReference>
<evidence type="ECO:0000313" key="2">
    <source>
        <dbReference type="Proteomes" id="UP001597145"/>
    </source>
</evidence>
<comment type="caution">
    <text evidence="1">The sequence shown here is derived from an EMBL/GenBank/DDBJ whole genome shotgun (WGS) entry which is preliminary data.</text>
</comment>
<dbReference type="InterPro" id="IPR036291">
    <property type="entry name" value="NAD(P)-bd_dom_sf"/>
</dbReference>
<proteinExistence type="predicted"/>
<keyword evidence="2" id="KW-1185">Reference proteome</keyword>
<dbReference type="EMBL" id="JBHUCP010000014">
    <property type="protein sequence ID" value="MFD1531592.1"/>
    <property type="molecule type" value="Genomic_DNA"/>
</dbReference>
<evidence type="ECO:0000313" key="1">
    <source>
        <dbReference type="EMBL" id="MFD1531592.1"/>
    </source>
</evidence>
<organism evidence="1 2">
    <name type="scientific">Pseudonocardia aurantiaca</name>
    <dbReference type="NCBI Taxonomy" id="75290"/>
    <lineage>
        <taxon>Bacteria</taxon>
        <taxon>Bacillati</taxon>
        <taxon>Actinomycetota</taxon>
        <taxon>Actinomycetes</taxon>
        <taxon>Pseudonocardiales</taxon>
        <taxon>Pseudonocardiaceae</taxon>
        <taxon>Pseudonocardia</taxon>
    </lineage>
</organism>